<dbReference type="AlphaFoldDB" id="K2A308"/>
<dbReference type="EMBL" id="AMFJ01028874">
    <property type="protein sequence ID" value="EKD44409.1"/>
    <property type="molecule type" value="Genomic_DNA"/>
</dbReference>
<feature type="transmembrane region" description="Helical" evidence="5">
    <location>
        <begin position="44"/>
        <end position="63"/>
    </location>
</feature>
<evidence type="ECO:0000256" key="2">
    <source>
        <dbReference type="ARBA" id="ARBA00022692"/>
    </source>
</evidence>
<keyword evidence="3 5" id="KW-1133">Transmembrane helix</keyword>
<evidence type="ECO:0008006" key="7">
    <source>
        <dbReference type="Google" id="ProtNLM"/>
    </source>
</evidence>
<sequence>FYLSDIFISQISEVSTALLIAFAGGSLLYVSATDLLPVVHSKSKYKYLTILCFMIGVIGMSAVKLGE</sequence>
<comment type="subcellular location">
    <subcellularLocation>
        <location evidence="1">Membrane</location>
        <topology evidence="1">Multi-pass membrane protein</topology>
    </subcellularLocation>
</comment>
<comment type="caution">
    <text evidence="6">The sequence shown here is derived from an EMBL/GenBank/DDBJ whole genome shotgun (WGS) entry which is preliminary data.</text>
</comment>
<dbReference type="GO" id="GO:0046873">
    <property type="term" value="F:metal ion transmembrane transporter activity"/>
    <property type="evidence" value="ECO:0007669"/>
    <property type="project" value="InterPro"/>
</dbReference>
<evidence type="ECO:0000256" key="5">
    <source>
        <dbReference type="SAM" id="Phobius"/>
    </source>
</evidence>
<keyword evidence="4 5" id="KW-0472">Membrane</keyword>
<dbReference type="InterPro" id="IPR003689">
    <property type="entry name" value="ZIP"/>
</dbReference>
<reference evidence="6" key="1">
    <citation type="journal article" date="2012" name="Science">
        <title>Fermentation, hydrogen, and sulfur metabolism in multiple uncultivated bacterial phyla.</title>
        <authorList>
            <person name="Wrighton K.C."/>
            <person name="Thomas B.C."/>
            <person name="Sharon I."/>
            <person name="Miller C.S."/>
            <person name="Castelle C.J."/>
            <person name="VerBerkmoes N.C."/>
            <person name="Wilkins M.J."/>
            <person name="Hettich R.L."/>
            <person name="Lipton M.S."/>
            <person name="Williams K.H."/>
            <person name="Long P.E."/>
            <person name="Banfield J.F."/>
        </authorList>
    </citation>
    <scope>NUCLEOTIDE SEQUENCE [LARGE SCALE GENOMIC DNA]</scope>
</reference>
<feature type="non-terminal residue" evidence="6">
    <location>
        <position position="1"/>
    </location>
</feature>
<evidence type="ECO:0000256" key="1">
    <source>
        <dbReference type="ARBA" id="ARBA00004141"/>
    </source>
</evidence>
<protein>
    <recommendedName>
        <fullName evidence="7">ZIP family metal transporter</fullName>
    </recommendedName>
</protein>
<proteinExistence type="predicted"/>
<keyword evidence="2 5" id="KW-0812">Transmembrane</keyword>
<evidence type="ECO:0000313" key="6">
    <source>
        <dbReference type="EMBL" id="EKD44409.1"/>
    </source>
</evidence>
<accession>K2A308</accession>
<dbReference type="GO" id="GO:0016020">
    <property type="term" value="C:membrane"/>
    <property type="evidence" value="ECO:0007669"/>
    <property type="project" value="UniProtKB-SubCell"/>
</dbReference>
<evidence type="ECO:0000256" key="4">
    <source>
        <dbReference type="ARBA" id="ARBA00023136"/>
    </source>
</evidence>
<evidence type="ECO:0000256" key="3">
    <source>
        <dbReference type="ARBA" id="ARBA00022989"/>
    </source>
</evidence>
<dbReference type="Pfam" id="PF02535">
    <property type="entry name" value="Zip"/>
    <property type="match status" value="1"/>
</dbReference>
<feature type="transmembrane region" description="Helical" evidence="5">
    <location>
        <begin position="6"/>
        <end position="32"/>
    </location>
</feature>
<organism evidence="6">
    <name type="scientific">uncultured bacterium</name>
    <name type="common">gcode 4</name>
    <dbReference type="NCBI Taxonomy" id="1234023"/>
    <lineage>
        <taxon>Bacteria</taxon>
        <taxon>environmental samples</taxon>
    </lineage>
</organism>
<name>K2A308_9BACT</name>
<gene>
    <name evidence="6" type="ORF">ACD_71C00143G0001</name>
</gene>